<dbReference type="EMBL" id="PYDT01000006">
    <property type="protein sequence ID" value="THU58098.1"/>
    <property type="molecule type" value="Genomic_DNA"/>
</dbReference>
<keyword evidence="1" id="KW-0479">Metal-binding</keyword>
<feature type="domain" description="C2H2-type" evidence="3">
    <location>
        <begin position="182"/>
        <end position="209"/>
    </location>
</feature>
<sequence>MFTASEKSNISSVPTDFSSHPIDLFAQPPMENQQSSVPIYAVRQHSKTSDETQPTTIESFMSPPTPNNLTSVGTNFESGSIGPFIYRIPSVEDPASMSLLFPIPSPNLSTPTETQHLGDNAPKFGTQSSTFVAQTSDMKYHLSQYLDPNLGQIDNIGNSYNPTWNKSILNPLENLVKVKRVYKCEPCHVWFQSAQAFGGHMSYHSKVRKGKGVIAVELDPVKSKKTKIEPQIKSMNKEMEAKMHIPMKLNVIKESKESNCEVLNRYNYKNEGVEQEPINDDFEEFQTRNDPI</sequence>
<keyword evidence="5" id="KW-1185">Reference proteome</keyword>
<dbReference type="PROSITE" id="PS50157">
    <property type="entry name" value="ZINC_FINGER_C2H2_2"/>
    <property type="match status" value="1"/>
</dbReference>
<dbReference type="PROSITE" id="PS00028">
    <property type="entry name" value="ZINC_FINGER_C2H2_1"/>
    <property type="match status" value="1"/>
</dbReference>
<dbReference type="AlphaFoldDB" id="A0A4S8J8Z2"/>
<dbReference type="InterPro" id="IPR013087">
    <property type="entry name" value="Znf_C2H2_type"/>
</dbReference>
<proteinExistence type="predicted"/>
<comment type="caution">
    <text evidence="4">The sequence shown here is derived from an EMBL/GenBank/DDBJ whole genome shotgun (WGS) entry which is preliminary data.</text>
</comment>
<evidence type="ECO:0000256" key="2">
    <source>
        <dbReference type="SAM" id="MobiDB-lite"/>
    </source>
</evidence>
<reference evidence="4 5" key="1">
    <citation type="journal article" date="2019" name="Nat. Plants">
        <title>Genome sequencing of Musa balbisiana reveals subgenome evolution and function divergence in polyploid bananas.</title>
        <authorList>
            <person name="Yao X."/>
        </authorList>
    </citation>
    <scope>NUCLEOTIDE SEQUENCE [LARGE SCALE GENOMIC DNA]</scope>
    <source>
        <strain evidence="5">cv. DH-PKW</strain>
        <tissue evidence="4">Leaves</tissue>
    </source>
</reference>
<gene>
    <name evidence="4" type="ORF">C4D60_Mb03t10600</name>
</gene>
<evidence type="ECO:0000313" key="5">
    <source>
        <dbReference type="Proteomes" id="UP000317650"/>
    </source>
</evidence>
<feature type="compositionally biased region" description="Polar residues" evidence="2">
    <location>
        <begin position="1"/>
        <end position="18"/>
    </location>
</feature>
<name>A0A4S8J8Z2_MUSBA</name>
<keyword evidence="1" id="KW-0863">Zinc-finger</keyword>
<keyword evidence="1" id="KW-0862">Zinc</keyword>
<feature type="region of interest" description="Disordered" evidence="2">
    <location>
        <begin position="1"/>
        <end position="23"/>
    </location>
</feature>
<protein>
    <recommendedName>
        <fullName evidence="3">C2H2-type domain-containing protein</fullName>
    </recommendedName>
</protein>
<evidence type="ECO:0000256" key="1">
    <source>
        <dbReference type="PROSITE-ProRule" id="PRU00042"/>
    </source>
</evidence>
<dbReference type="Proteomes" id="UP000317650">
    <property type="component" value="Chromosome 3"/>
</dbReference>
<evidence type="ECO:0000313" key="4">
    <source>
        <dbReference type="EMBL" id="THU58098.1"/>
    </source>
</evidence>
<organism evidence="4 5">
    <name type="scientific">Musa balbisiana</name>
    <name type="common">Banana</name>
    <dbReference type="NCBI Taxonomy" id="52838"/>
    <lineage>
        <taxon>Eukaryota</taxon>
        <taxon>Viridiplantae</taxon>
        <taxon>Streptophyta</taxon>
        <taxon>Embryophyta</taxon>
        <taxon>Tracheophyta</taxon>
        <taxon>Spermatophyta</taxon>
        <taxon>Magnoliopsida</taxon>
        <taxon>Liliopsida</taxon>
        <taxon>Zingiberales</taxon>
        <taxon>Musaceae</taxon>
        <taxon>Musa</taxon>
    </lineage>
</organism>
<dbReference type="GO" id="GO:0008270">
    <property type="term" value="F:zinc ion binding"/>
    <property type="evidence" value="ECO:0007669"/>
    <property type="project" value="UniProtKB-KW"/>
</dbReference>
<accession>A0A4S8J8Z2</accession>
<feature type="region of interest" description="Disordered" evidence="2">
    <location>
        <begin position="45"/>
        <end position="67"/>
    </location>
</feature>
<evidence type="ECO:0000259" key="3">
    <source>
        <dbReference type="PROSITE" id="PS50157"/>
    </source>
</evidence>